<organism evidence="3 4">
    <name type="scientific">Flexivirga caeni</name>
    <dbReference type="NCBI Taxonomy" id="2294115"/>
    <lineage>
        <taxon>Bacteria</taxon>
        <taxon>Bacillati</taxon>
        <taxon>Actinomycetota</taxon>
        <taxon>Actinomycetes</taxon>
        <taxon>Micrococcales</taxon>
        <taxon>Dermacoccaceae</taxon>
        <taxon>Flexivirga</taxon>
    </lineage>
</organism>
<reference evidence="3 4" key="1">
    <citation type="submission" date="2018-11" db="EMBL/GenBank/DDBJ databases">
        <title>Draft genome of Simplicispira Flexivirga sp. BO-16.</title>
        <authorList>
            <person name="Im W.T."/>
        </authorList>
    </citation>
    <scope>NUCLEOTIDE SEQUENCE [LARGE SCALE GENOMIC DNA]</scope>
    <source>
        <strain evidence="3 4">BO-16</strain>
    </source>
</reference>
<feature type="domain" description="Aminoglycoside phosphotransferase" evidence="2">
    <location>
        <begin position="106"/>
        <end position="301"/>
    </location>
</feature>
<name>A0A3M9MBA3_9MICO</name>
<feature type="region of interest" description="Disordered" evidence="1">
    <location>
        <begin position="1"/>
        <end position="53"/>
    </location>
</feature>
<comment type="caution">
    <text evidence="3">The sequence shown here is derived from an EMBL/GenBank/DDBJ whole genome shotgun (WGS) entry which is preliminary data.</text>
</comment>
<evidence type="ECO:0000256" key="1">
    <source>
        <dbReference type="SAM" id="MobiDB-lite"/>
    </source>
</evidence>
<dbReference type="EMBL" id="RJJQ01000007">
    <property type="protein sequence ID" value="RNI22852.1"/>
    <property type="molecule type" value="Genomic_DNA"/>
</dbReference>
<accession>A0A3M9MBA3</accession>
<dbReference type="Gene3D" id="3.90.1200.10">
    <property type="match status" value="1"/>
</dbReference>
<dbReference type="InterPro" id="IPR011009">
    <property type="entry name" value="Kinase-like_dom_sf"/>
</dbReference>
<sequence>MGRPSGPHRRRTRIPRRDQSRDRVPRRLIEDLGPRSASGNSLASGSSNRQGGAVSTNHRLQWAALPVHIRELLADCVGSAVVDFTSATSGYSPALAGVATLADGRSVFIKAASPAQNPDTPDIMRTEADNNLKLKHHRAPAPRLLERIDDGTWVILIFEAIAGHTPGAPWNDHDLSAVLDALDLVRTLPVTTLPAAATVFGTIFGGWNRLRDHDPAWESGLDDANMVWWQPRLDELCSLERASLASIAGDSFVHADIRSDNTLVTEDSSAVFVDWTTCCRGASWLDIASMAASVSLEGGSQPQELLARSRVDISSEDLIAFVTGMSGYFVHASRCPPPPGMPTVRDHQREKGVITTTWLRQLLNG</sequence>
<dbReference type="SUPFAM" id="SSF56112">
    <property type="entry name" value="Protein kinase-like (PK-like)"/>
    <property type="match status" value="1"/>
</dbReference>
<feature type="compositionally biased region" description="Basic and acidic residues" evidence="1">
    <location>
        <begin position="15"/>
        <end position="33"/>
    </location>
</feature>
<evidence type="ECO:0000313" key="4">
    <source>
        <dbReference type="Proteomes" id="UP000271678"/>
    </source>
</evidence>
<dbReference type="AlphaFoldDB" id="A0A3M9MBA3"/>
<keyword evidence="3" id="KW-0808">Transferase</keyword>
<feature type="compositionally biased region" description="Basic residues" evidence="1">
    <location>
        <begin position="1"/>
        <end position="14"/>
    </location>
</feature>
<protein>
    <submittedName>
        <fullName evidence="3">Aminoglycoside phosphotransferase family protein</fullName>
    </submittedName>
</protein>
<dbReference type="GO" id="GO:0016740">
    <property type="term" value="F:transferase activity"/>
    <property type="evidence" value="ECO:0007669"/>
    <property type="project" value="UniProtKB-KW"/>
</dbReference>
<proteinExistence type="predicted"/>
<gene>
    <name evidence="3" type="ORF">EFY87_08565</name>
</gene>
<keyword evidence="4" id="KW-1185">Reference proteome</keyword>
<dbReference type="Pfam" id="PF01636">
    <property type="entry name" value="APH"/>
    <property type="match status" value="1"/>
</dbReference>
<evidence type="ECO:0000259" key="2">
    <source>
        <dbReference type="Pfam" id="PF01636"/>
    </source>
</evidence>
<dbReference type="InterPro" id="IPR002575">
    <property type="entry name" value="Aminoglycoside_PTrfase"/>
</dbReference>
<feature type="compositionally biased region" description="Low complexity" evidence="1">
    <location>
        <begin position="35"/>
        <end position="49"/>
    </location>
</feature>
<evidence type="ECO:0000313" key="3">
    <source>
        <dbReference type="EMBL" id="RNI22852.1"/>
    </source>
</evidence>
<dbReference type="Proteomes" id="UP000271678">
    <property type="component" value="Unassembled WGS sequence"/>
</dbReference>